<dbReference type="EMBL" id="JAQHXR010000002">
    <property type="protein sequence ID" value="MDA3969061.1"/>
    <property type="molecule type" value="Genomic_DNA"/>
</dbReference>
<feature type="transmembrane region" description="Helical" evidence="5">
    <location>
        <begin position="73"/>
        <end position="92"/>
    </location>
</feature>
<evidence type="ECO:0000256" key="5">
    <source>
        <dbReference type="SAM" id="Phobius"/>
    </source>
</evidence>
<reference evidence="7 8" key="1">
    <citation type="submission" date="2023-01" db="EMBL/GenBank/DDBJ databases">
        <title>Description of Helicobacter ibis sp. nov. isolated from faecal droppings of black-faced ibis (Theristicus melanopis).</title>
        <authorList>
            <person name="Lopez-Cantillo M."/>
            <person name="Vidal-Veuthey B."/>
            <person name="Mella A."/>
            <person name="De La Haba R."/>
            <person name="Collado L."/>
        </authorList>
    </citation>
    <scope>NUCLEOTIDE SEQUENCE [LARGE SCALE GENOMIC DNA]</scope>
    <source>
        <strain evidence="7 8">A82</strain>
    </source>
</reference>
<protein>
    <submittedName>
        <fullName evidence="7">DMT family transporter</fullName>
    </submittedName>
</protein>
<feature type="transmembrane region" description="Helical" evidence="5">
    <location>
        <begin position="153"/>
        <end position="172"/>
    </location>
</feature>
<feature type="transmembrane region" description="Helical" evidence="5">
    <location>
        <begin position="129"/>
        <end position="147"/>
    </location>
</feature>
<accession>A0ABT4VEC8</accession>
<evidence type="ECO:0000256" key="1">
    <source>
        <dbReference type="ARBA" id="ARBA00004141"/>
    </source>
</evidence>
<comment type="caution">
    <text evidence="7">The sequence shown here is derived from an EMBL/GenBank/DDBJ whole genome shotgun (WGS) entry which is preliminary data.</text>
</comment>
<feature type="transmembrane region" description="Helical" evidence="5">
    <location>
        <begin position="184"/>
        <end position="204"/>
    </location>
</feature>
<dbReference type="Proteomes" id="UP001210261">
    <property type="component" value="Unassembled WGS sequence"/>
</dbReference>
<feature type="transmembrane region" description="Helical" evidence="5">
    <location>
        <begin position="224"/>
        <end position="240"/>
    </location>
</feature>
<evidence type="ECO:0000256" key="3">
    <source>
        <dbReference type="ARBA" id="ARBA00022989"/>
    </source>
</evidence>
<name>A0ABT4VEC8_9HELI</name>
<dbReference type="PANTHER" id="PTHR22911">
    <property type="entry name" value="ACYL-MALONYL CONDENSING ENZYME-RELATED"/>
    <property type="match status" value="1"/>
</dbReference>
<comment type="subcellular location">
    <subcellularLocation>
        <location evidence="1">Membrane</location>
        <topology evidence="1">Multi-pass membrane protein</topology>
    </subcellularLocation>
</comment>
<dbReference type="Pfam" id="PF00892">
    <property type="entry name" value="EamA"/>
    <property type="match status" value="1"/>
</dbReference>
<feature type="transmembrane region" description="Helical" evidence="5">
    <location>
        <begin position="104"/>
        <end position="122"/>
    </location>
</feature>
<feature type="transmembrane region" description="Helical" evidence="5">
    <location>
        <begin position="38"/>
        <end position="61"/>
    </location>
</feature>
<feature type="transmembrane region" description="Helical" evidence="5">
    <location>
        <begin position="252"/>
        <end position="271"/>
    </location>
</feature>
<dbReference type="SUPFAM" id="SSF103481">
    <property type="entry name" value="Multidrug resistance efflux transporter EmrE"/>
    <property type="match status" value="2"/>
</dbReference>
<feature type="transmembrane region" description="Helical" evidence="5">
    <location>
        <begin position="277"/>
        <end position="296"/>
    </location>
</feature>
<evidence type="ECO:0000256" key="2">
    <source>
        <dbReference type="ARBA" id="ARBA00022692"/>
    </source>
</evidence>
<dbReference type="InterPro" id="IPR000620">
    <property type="entry name" value="EamA_dom"/>
</dbReference>
<proteinExistence type="predicted"/>
<evidence type="ECO:0000259" key="6">
    <source>
        <dbReference type="Pfam" id="PF00892"/>
    </source>
</evidence>
<dbReference type="Gene3D" id="1.10.3730.20">
    <property type="match status" value="1"/>
</dbReference>
<dbReference type="InterPro" id="IPR037185">
    <property type="entry name" value="EmrE-like"/>
</dbReference>
<keyword evidence="8" id="KW-1185">Reference proteome</keyword>
<keyword evidence="3 5" id="KW-1133">Transmembrane helix</keyword>
<keyword evidence="2 5" id="KW-0812">Transmembrane</keyword>
<evidence type="ECO:0000313" key="8">
    <source>
        <dbReference type="Proteomes" id="UP001210261"/>
    </source>
</evidence>
<evidence type="ECO:0000313" key="7">
    <source>
        <dbReference type="EMBL" id="MDA3969061.1"/>
    </source>
</evidence>
<organism evidence="7 8">
    <name type="scientific">Helicobacter ibis</name>
    <dbReference type="NCBI Taxonomy" id="2962633"/>
    <lineage>
        <taxon>Bacteria</taxon>
        <taxon>Pseudomonadati</taxon>
        <taxon>Campylobacterota</taxon>
        <taxon>Epsilonproteobacteria</taxon>
        <taxon>Campylobacterales</taxon>
        <taxon>Helicobacteraceae</taxon>
        <taxon>Helicobacter</taxon>
    </lineage>
</organism>
<sequence length="300" mass="33026">MILKTKSKINMEKIAVRSILIASILFTIMGMIVKELSYNIPVIEVAFARNLFGLIWLGVALLIKPPKQKGGKLLVLIFRGIVGGSAMMAYFYNMSVMPLGSAYAFSYTSPIFLAFLSMILIHQKVSLKTWVAIFLGFSGILLISNPQEIEFTFWNLTIGLYSGIGAALAYLSVAELAKYYDGRVIILSLMLFGSILPLIAQLIPYSTYPIALFEPFVMPNLNEFLLFLALGVVSTYAQIYMTKAYMLGDPPIIGAISYITIFFATFAGVILGDKIPHFFEIIGMGLIVCGGILAVFSKVK</sequence>
<evidence type="ECO:0000256" key="4">
    <source>
        <dbReference type="ARBA" id="ARBA00023136"/>
    </source>
</evidence>
<feature type="transmembrane region" description="Helical" evidence="5">
    <location>
        <begin position="14"/>
        <end position="32"/>
    </location>
</feature>
<dbReference type="PANTHER" id="PTHR22911:SF6">
    <property type="entry name" value="SOLUTE CARRIER FAMILY 35 MEMBER G1"/>
    <property type="match status" value="1"/>
</dbReference>
<feature type="domain" description="EamA" evidence="6">
    <location>
        <begin position="18"/>
        <end position="144"/>
    </location>
</feature>
<gene>
    <name evidence="7" type="ORF">PF021_05150</name>
</gene>
<keyword evidence="4 5" id="KW-0472">Membrane</keyword>